<evidence type="ECO:0000256" key="1">
    <source>
        <dbReference type="SAM" id="MobiDB-lite"/>
    </source>
</evidence>
<feature type="compositionally biased region" description="Pro residues" evidence="1">
    <location>
        <begin position="773"/>
        <end position="783"/>
    </location>
</feature>
<proteinExistence type="predicted"/>
<dbReference type="InterPro" id="IPR013320">
    <property type="entry name" value="ConA-like_dom_sf"/>
</dbReference>
<gene>
    <name evidence="2" type="ORF">NC998_26960</name>
</gene>
<sequence>MFPTLPNLSLKGPFWSADAEVIQLTDPQQNWAFRSLFLDINPKNALGTQNLLLPGTLLLLCWVKQVRVTTANTPQQSYLWQRKAGETSPKNPTLPQLETLLKSGQLALLLVEADPDPTKWRRQNQDAFPELVCLAGDINLDVLTPAQDVDRLYAALRLRKADNLSTRGGAARLLGAISVHGSGLSIAGKVRLPWETEPITAVFQLARTLPDPSGGNFKFRLTIEADRLTREENDTLIDRWNNLSSYLNPRNPQNRKGQAVSVPNWVTLEIADPLRLPRLYWEIANWQEPAPADRDKPLPLLFERGEINLLLTDQQPYDTEQPPTSLAQIVPDKLSIQRESDRLTVALESGKSIASTETLKYTARLNQSNWDESLELQQLQLAFSSVQTAQLLRDVQKQSIPEWVVPQGDEKLSPIEPSLLWGFIPLEDGWAQLPIPNLTEQIYLDADLALEGERKPDPGIFAQGAVSLGNSREDQLQQYRNEQPWSVTWTDASYVTGTWQLQKTGETFQLQSIDLNAIAPEVVLNGFFWLSTQAPTAADALPSTENWISSLQSVPLKSIEPQADLFPPLMTTRFEKLEIQSRSTAPQLQDWSMIYGANAALLNQMVTKGVLPADTFSQYPPIVWRRHKSLPMVQALPLTQSQSPPNYPSPNRQLVPFQLAIAKDSTNPAIGLPNNWKFGVTLENGAASWCTVSAETAIVPAADWQTLADLPLVALSIPGVVLDPNLSGEGLPTDNSTQLPLQYRFDLPYSDEINALARPPKIPRDPKQVSPLPDDPQPQPPKPLTRETLAAHWQQLSEQASLASADATDAIALQGDQTLIRHLIEPFDWQVSLTTDLDAYPGSLNFANQDNSAALPLTGDAALKGISGDFAVTQNRIDRLPENNTADNPFHIEAGSMAAHRDADGTFRDQRGLLRSVTQLAATNPTLLKTPVRLHEDSTGYELTSTLTSVPLSLTPDLNWQFWFRDLPVKANSFDRAKVRSQVAQDVNDPDALSRDYNYLEGYEWRLVGNSLFSLDFFPLTLEKVVFANDQIDEVAIVGRLQLPLPGRKELEQFNNAVQVTFKRNASGQLQVDQIQQVSPIGEWFLALEGNEASESPLLQWRTVELTPAKDGIIVRALELTFTLFETNWTIALSPLTLRQGDTTLEQTYTFSNPNPAALLPDRATLNLDLLNGNHTLNFFLQVRLGDLSLPRSTFAARIHFPLLPSTSAISAESVTLFGGLKLIPSDAQPIVLFNRNALEFQWQGYELDTTDASPLQLLPGMPLKANQAPGYVALTFAIESGTAKIPTLKLQTAFTEAMLSCQWSEFLQSATAASQLSHEQVFGSSAGDLVIGYTDRYDASTAKWKQSLLLNGFLEVKSLISWALDTAIDVVGSQITLPAARTANSPALNHLRHTVRILFNQTGLTADRLIPAQNQLLFALKQPWQFLAVVEHQFTRILPSAALARIQLGSDDRWTAVQEVRLFSPGQFKQALNNLAAAQVLDPTSNFAELSRSSFGYWNRQFRQALTDNNGELDRLPPDTLLVDASAPHWIRKTPVKAASPTTLQFLPNGTQLGILSNPNDYTASDPQTPEWLLLTTPFFGRLQNPQIDRQALTDPNATLTTLQIDPILAIQQQRTAQPTQPLADLPLMLANWSDDQPVTIQISGFDSAIGRSWARLNALSLEESWFRLQHPKSEQSGQSDGLQNGLQSILASLPDTPARLSRATALNQAFTVLRSTYRPQENSTSVPGSTDLDNPLLVSRPDSLMTATVVTDTEGLQALYLFQKEGNGRTVRDVSGVGTPLDLTIADSSKVEWLNGGGLRIKQSTLLKADQPALKIIQACRSTNELTIEAWIQLQPNQSVQQGPARIVTLSSDPNNRYFTLGHGKNDGKPGNQFVVRVRIENMTSSNGILNNGSPPIETNSGSVKAGLTHVVLTRRADGVMKFYINGREEASNTVPNKLFPVSPNQNTDQLFRFALANELTGDRPWLGDYRQVAIFNRALPAAEVKQRFDRGAGSASRGQQQLAYPWSAIGLQVFTSELSQTNKTIRVAHHAAATELPARLRVGTQANPLPLSLAVSPYLGLEFRPAPDLQRAKLRLLTAELLCLDRTTGTLLPAVSHVWAIDEKQTAADYYSSSQTWARETHRSLCPDSPIAILRFRELREIASTGTQANSSQANSLLLTTYAFALVTDLEQPLHLVKRVVQLRSTVAQLRFREGQLGAFTMPIAIQPFELAPPQVTGVQPMHLTTRPEAQTPQTWDWGLSALRLSVQYSEQAAIGKLSGEPNGSATTEAMTLWWQAPQHQIQFRLTQDDRVTAGLPAHFRATAIQSLLPVLPNLPLPTIPAGTLDQPPLSLNDKTLLPNSWQPVLPASLRYLLLGARSGAMFAIRNQLLRQSGLDPNQTNFGQGFVSGSIPVQHRIPRPVPLPPNQLNRKEAALQTWASYFEPTENHLHSKTPADEAFFAAGGAIPNRRLRMTIANLVRGEIPTNWDGTLSFRIDSKTEPKTAIEWEMQLTLDINSTIFAYNSPTVVANSPDQRAFQPTKAEDLLKQITSLTPGSIVTAKVLVQPSSGSDRFFQTLTFPLRVVSNTNLPLPLEPHFILFEDPEYNRRLASSTATASRIVQIPNPPLDSSPVVRTVTLACDRREYNIDSRIFLRFDWDDDLKTSDRKATLKLFRLVEGIAKPLTLSSGDETINPSELKSLSLEQIQTNNKVQLQPGDVLEFRLIPQLALESPVILQVAIVTNPIIPVSQAAYALLRQTEKSSIQVECVRFAWGPAASRIELVSSEDLKTQVVRRRAVFQWQDSVRPDLNGSYAIQKVTQIGSTHFPNFGGLDE</sequence>
<protein>
    <submittedName>
        <fullName evidence="2">LamG domain-containing protein</fullName>
    </submittedName>
</protein>
<dbReference type="Proteomes" id="UP001464891">
    <property type="component" value="Unassembled WGS sequence"/>
</dbReference>
<feature type="region of interest" description="Disordered" evidence="1">
    <location>
        <begin position="757"/>
        <end position="784"/>
    </location>
</feature>
<name>A0ABV0JG22_9CYAN</name>
<evidence type="ECO:0000313" key="3">
    <source>
        <dbReference type="Proteomes" id="UP001464891"/>
    </source>
</evidence>
<comment type="caution">
    <text evidence="2">The sequence shown here is derived from an EMBL/GenBank/DDBJ whole genome shotgun (WGS) entry which is preliminary data.</text>
</comment>
<dbReference type="EMBL" id="JAMPKM010000042">
    <property type="protein sequence ID" value="MEP0820735.1"/>
    <property type="molecule type" value="Genomic_DNA"/>
</dbReference>
<dbReference type="SUPFAM" id="SSF49899">
    <property type="entry name" value="Concanavalin A-like lectins/glucanases"/>
    <property type="match status" value="1"/>
</dbReference>
<dbReference type="Gene3D" id="2.60.120.200">
    <property type="match status" value="1"/>
</dbReference>
<organism evidence="2 3">
    <name type="scientific">Trichocoleus desertorum GB2-A4</name>
    <dbReference type="NCBI Taxonomy" id="2933944"/>
    <lineage>
        <taxon>Bacteria</taxon>
        <taxon>Bacillati</taxon>
        <taxon>Cyanobacteriota</taxon>
        <taxon>Cyanophyceae</taxon>
        <taxon>Leptolyngbyales</taxon>
        <taxon>Trichocoleusaceae</taxon>
        <taxon>Trichocoleus</taxon>
    </lineage>
</organism>
<keyword evidence="3" id="KW-1185">Reference proteome</keyword>
<evidence type="ECO:0000313" key="2">
    <source>
        <dbReference type="EMBL" id="MEP0820735.1"/>
    </source>
</evidence>
<dbReference type="RefSeq" id="WP_190442672.1">
    <property type="nucleotide sequence ID" value="NZ_JAMPKM010000042.1"/>
</dbReference>
<reference evidence="2 3" key="1">
    <citation type="submission" date="2022-04" db="EMBL/GenBank/DDBJ databases">
        <title>Positive selection, recombination, and allopatry shape intraspecific diversity of widespread and dominant cyanobacteria.</title>
        <authorList>
            <person name="Wei J."/>
            <person name="Shu W."/>
            <person name="Hu C."/>
        </authorList>
    </citation>
    <scope>NUCLEOTIDE SEQUENCE [LARGE SCALE GENOMIC DNA]</scope>
    <source>
        <strain evidence="2 3">GB2-A4</strain>
    </source>
</reference>
<accession>A0ABV0JG22</accession>
<dbReference type="Pfam" id="PF13385">
    <property type="entry name" value="Laminin_G_3"/>
    <property type="match status" value="1"/>
</dbReference>